<evidence type="ECO:0000313" key="10">
    <source>
        <dbReference type="Proteomes" id="UP000030762"/>
    </source>
</evidence>
<dbReference type="AlphaFoldDB" id="T0RAS1"/>
<dbReference type="InterPro" id="IPR008271">
    <property type="entry name" value="Ser/Thr_kinase_AS"/>
</dbReference>
<evidence type="ECO:0000256" key="5">
    <source>
        <dbReference type="PROSITE-ProRule" id="PRU00023"/>
    </source>
</evidence>
<dbReference type="eggNOG" id="KOG0192">
    <property type="taxonomic scope" value="Eukaryota"/>
</dbReference>
<evidence type="ECO:0000256" key="2">
    <source>
        <dbReference type="ARBA" id="ARBA00022741"/>
    </source>
</evidence>
<keyword evidence="4 5" id="KW-0040">ANK repeat</keyword>
<dbReference type="GeneID" id="19956232"/>
<evidence type="ECO:0000313" key="9">
    <source>
        <dbReference type="EMBL" id="EQC26667.1"/>
    </source>
</evidence>
<feature type="repeat" description="ANK" evidence="5">
    <location>
        <begin position="107"/>
        <end position="139"/>
    </location>
</feature>
<feature type="repeat" description="ANK" evidence="5">
    <location>
        <begin position="337"/>
        <end position="369"/>
    </location>
</feature>
<dbReference type="PROSITE" id="PS00107">
    <property type="entry name" value="PROTEIN_KINASE_ATP"/>
    <property type="match status" value="1"/>
</dbReference>
<dbReference type="InParanoid" id="T0RAS1"/>
<feature type="compositionally biased region" description="Polar residues" evidence="7">
    <location>
        <begin position="909"/>
        <end position="920"/>
    </location>
</feature>
<dbReference type="RefSeq" id="XP_008619902.1">
    <property type="nucleotide sequence ID" value="XM_008621680.1"/>
</dbReference>
<keyword evidence="3 6" id="KW-0067">ATP-binding</keyword>
<keyword evidence="1" id="KW-0677">Repeat</keyword>
<dbReference type="InterPro" id="IPR000719">
    <property type="entry name" value="Prot_kinase_dom"/>
</dbReference>
<dbReference type="OrthoDB" id="341259at2759"/>
<evidence type="ECO:0000256" key="7">
    <source>
        <dbReference type="SAM" id="MobiDB-lite"/>
    </source>
</evidence>
<feature type="repeat" description="ANK" evidence="5">
    <location>
        <begin position="41"/>
        <end position="73"/>
    </location>
</feature>
<dbReference type="Gene3D" id="1.10.510.10">
    <property type="entry name" value="Transferase(Phosphotransferase) domain 1"/>
    <property type="match status" value="1"/>
</dbReference>
<dbReference type="PROSITE" id="PS50297">
    <property type="entry name" value="ANK_REP_REGION"/>
    <property type="match status" value="6"/>
</dbReference>
<dbReference type="InterPro" id="IPR050889">
    <property type="entry name" value="Dendritic_Spine_Reg/Scaffold"/>
</dbReference>
<dbReference type="Pfam" id="PF12796">
    <property type="entry name" value="Ank_2"/>
    <property type="match status" value="4"/>
</dbReference>
<evidence type="ECO:0000256" key="3">
    <source>
        <dbReference type="ARBA" id="ARBA00022840"/>
    </source>
</evidence>
<dbReference type="PROSITE" id="PS50011">
    <property type="entry name" value="PROTEIN_KINASE_DOM"/>
    <property type="match status" value="1"/>
</dbReference>
<keyword evidence="2 6" id="KW-0547">Nucleotide-binding</keyword>
<dbReference type="Pfam" id="PF00069">
    <property type="entry name" value="Pkinase"/>
    <property type="match status" value="1"/>
</dbReference>
<feature type="repeat" description="ANK" evidence="5">
    <location>
        <begin position="371"/>
        <end position="403"/>
    </location>
</feature>
<dbReference type="InterPro" id="IPR011009">
    <property type="entry name" value="Kinase-like_dom_sf"/>
</dbReference>
<evidence type="ECO:0000256" key="6">
    <source>
        <dbReference type="PROSITE-ProRule" id="PRU10141"/>
    </source>
</evidence>
<evidence type="ECO:0000256" key="1">
    <source>
        <dbReference type="ARBA" id="ARBA00022737"/>
    </source>
</evidence>
<dbReference type="InterPro" id="IPR017441">
    <property type="entry name" value="Protein_kinase_ATP_BS"/>
</dbReference>
<name>T0RAS1_SAPDV</name>
<dbReference type="PANTHER" id="PTHR24166">
    <property type="entry name" value="ROLLING PEBBLES, ISOFORM B"/>
    <property type="match status" value="1"/>
</dbReference>
<protein>
    <submittedName>
        <fullName evidence="9">TKL protein kinase</fullName>
    </submittedName>
</protein>
<dbReference type="OMA" id="HASINDD"/>
<dbReference type="PANTHER" id="PTHR24166:SF48">
    <property type="entry name" value="PROTEIN VAPYRIN"/>
    <property type="match status" value="1"/>
</dbReference>
<feature type="repeat" description="ANK" evidence="5">
    <location>
        <begin position="140"/>
        <end position="172"/>
    </location>
</feature>
<dbReference type="GO" id="GO:0004672">
    <property type="term" value="F:protein kinase activity"/>
    <property type="evidence" value="ECO:0007669"/>
    <property type="project" value="InterPro"/>
</dbReference>
<evidence type="ECO:0000259" key="8">
    <source>
        <dbReference type="PROSITE" id="PS50011"/>
    </source>
</evidence>
<dbReference type="PROSITE" id="PS50088">
    <property type="entry name" value="ANK_REPEAT"/>
    <property type="match status" value="6"/>
</dbReference>
<dbReference type="SMART" id="SM00220">
    <property type="entry name" value="S_TKc"/>
    <property type="match status" value="1"/>
</dbReference>
<dbReference type="InterPro" id="IPR036770">
    <property type="entry name" value="Ankyrin_rpt-contain_sf"/>
</dbReference>
<dbReference type="Proteomes" id="UP000030762">
    <property type="component" value="Unassembled WGS sequence"/>
</dbReference>
<dbReference type="GO" id="GO:0005524">
    <property type="term" value="F:ATP binding"/>
    <property type="evidence" value="ECO:0007669"/>
    <property type="project" value="UniProtKB-UniRule"/>
</dbReference>
<dbReference type="PROSITE" id="PS00108">
    <property type="entry name" value="PROTEIN_KINASE_ST"/>
    <property type="match status" value="1"/>
</dbReference>
<dbReference type="STRING" id="1156394.T0RAS1"/>
<gene>
    <name evidence="9" type="ORF">SDRG_15505</name>
</gene>
<evidence type="ECO:0000256" key="4">
    <source>
        <dbReference type="ARBA" id="ARBA00023043"/>
    </source>
</evidence>
<feature type="compositionally biased region" description="Low complexity" evidence="7">
    <location>
        <begin position="933"/>
        <end position="956"/>
    </location>
</feature>
<feature type="domain" description="Protein kinase" evidence="8">
    <location>
        <begin position="638"/>
        <end position="893"/>
    </location>
</feature>
<feature type="region of interest" description="Disordered" evidence="7">
    <location>
        <begin position="900"/>
        <end position="956"/>
    </location>
</feature>
<keyword evidence="9" id="KW-0418">Kinase</keyword>
<dbReference type="Gene3D" id="3.30.200.20">
    <property type="entry name" value="Phosphorylase Kinase, domain 1"/>
    <property type="match status" value="1"/>
</dbReference>
<dbReference type="PRINTS" id="PR01415">
    <property type="entry name" value="ANKYRIN"/>
</dbReference>
<proteinExistence type="predicted"/>
<dbReference type="SUPFAM" id="SSF48403">
    <property type="entry name" value="Ankyrin repeat"/>
    <property type="match status" value="3"/>
</dbReference>
<keyword evidence="10" id="KW-1185">Reference proteome</keyword>
<feature type="repeat" description="ANK" evidence="5">
    <location>
        <begin position="74"/>
        <end position="106"/>
    </location>
</feature>
<keyword evidence="9" id="KW-0808">Transferase</keyword>
<dbReference type="InterPro" id="IPR002110">
    <property type="entry name" value="Ankyrin_rpt"/>
</dbReference>
<dbReference type="Gene3D" id="1.25.40.20">
    <property type="entry name" value="Ankyrin repeat-containing domain"/>
    <property type="match status" value="6"/>
</dbReference>
<dbReference type="EMBL" id="JH767225">
    <property type="protein sequence ID" value="EQC26667.1"/>
    <property type="molecule type" value="Genomic_DNA"/>
</dbReference>
<sequence length="1003" mass="107302">MFWSKKQRNEKALFKAVDEGRLADVRSSLESGVNVHATDKTGWTPLTNAALHGHLDIVSFLLDNGATCTTPNDRETTPLHAAVSAGHMSVVRVLLEKGAAVNALNSSGATALHSVAESGGVRILRLLLAHGAAVDSRDRDDATPLLLASKYNHEEVVSILLAHGANADVNDRFNETPATYAQKKGHVRIARILRTHNDTLLFVQALRATRVEDAATLLRQGMVHVDHRDPDGTPLLHTVVMAQNPPLLETMLEKPKLEIDAIDAKGRTALAVATGNTKMTLALRQAGASFDRLSKSTQDAQTRHLEADLRHHASINDDDMVTTLLRHGVSPASTNEKGETALHLAAAHGHTLVVLTLFHNDKSLSRRCDQDGNTALHVAAAHGHKTTVAMMLKYIADVSCISAANHAGESPRAVAAARGHHEVVDVLTQAAASADPVITGASLPVAAATLAGETTDLNPVRPLSSGAEVTKKMEPTPLQVAPAPGQVSAVKNVATTRTRTNLAARTATNKTPRATENRVITTSRKAESQDKKPCATKLVDAVCTHDSYAVMALLADDGNPNTVNEDGDSLLHLAVHYNSHKVLDALLRARHIKVDARNAAGMTPMLLAIQMGHRRLAAMLQTATHSVIPDVSATEIEMDFSSPLGVGGYGAVYKGTYQGQTVAVKTAANASCIQALIYEMETMQLCNSPYVLQLLAVSGARSSSPKLILEFMDGGDLRSYLDAKRLGQPTKVTISALEVAWVLANALADLHHTGLLHRDLKSHNVLLSSTNYIKLADLGIAREYESNMTTGKGTPYWTAPEVLTSGSNYSFAADIYAFGVILTELDTLQLPFADVKDLGYWGIMDQVRLGTLRPTVSATCPRWLRHLVDACLSFDPTQRPSAQMLVTFLQKLLGRSDEAMASEPETKSSIDLSSGTTSAPQRLEEKVPSRTRSTLGSGSAATTSSSVSGTSTGTTVTSTPQFTLTLAVIMLVDVLVMVQLDAGEYARRMSALPRLQLVARVAL</sequence>
<dbReference type="SUPFAM" id="SSF56112">
    <property type="entry name" value="Protein kinase-like (PK-like)"/>
    <property type="match status" value="1"/>
</dbReference>
<dbReference type="eggNOG" id="KOG0504">
    <property type="taxonomic scope" value="Eukaryota"/>
</dbReference>
<organism evidence="9 10">
    <name type="scientific">Saprolegnia diclina (strain VS20)</name>
    <dbReference type="NCBI Taxonomy" id="1156394"/>
    <lineage>
        <taxon>Eukaryota</taxon>
        <taxon>Sar</taxon>
        <taxon>Stramenopiles</taxon>
        <taxon>Oomycota</taxon>
        <taxon>Saprolegniomycetes</taxon>
        <taxon>Saprolegniales</taxon>
        <taxon>Saprolegniaceae</taxon>
        <taxon>Saprolegnia</taxon>
    </lineage>
</organism>
<accession>T0RAS1</accession>
<reference evidence="9 10" key="1">
    <citation type="submission" date="2012-04" db="EMBL/GenBank/DDBJ databases">
        <title>The Genome Sequence of Saprolegnia declina VS20.</title>
        <authorList>
            <consortium name="The Broad Institute Genome Sequencing Platform"/>
            <person name="Russ C."/>
            <person name="Nusbaum C."/>
            <person name="Tyler B."/>
            <person name="van West P."/>
            <person name="Dieguez-Uribeondo J."/>
            <person name="de Bruijn I."/>
            <person name="Tripathy S."/>
            <person name="Jiang R."/>
            <person name="Young S.K."/>
            <person name="Zeng Q."/>
            <person name="Gargeya S."/>
            <person name="Fitzgerald M."/>
            <person name="Haas B."/>
            <person name="Abouelleil A."/>
            <person name="Alvarado L."/>
            <person name="Arachchi H.M."/>
            <person name="Berlin A."/>
            <person name="Chapman S.B."/>
            <person name="Goldberg J."/>
            <person name="Griggs A."/>
            <person name="Gujja S."/>
            <person name="Hansen M."/>
            <person name="Howarth C."/>
            <person name="Imamovic A."/>
            <person name="Larimer J."/>
            <person name="McCowen C."/>
            <person name="Montmayeur A."/>
            <person name="Murphy C."/>
            <person name="Neiman D."/>
            <person name="Pearson M."/>
            <person name="Priest M."/>
            <person name="Roberts A."/>
            <person name="Saif S."/>
            <person name="Shea T."/>
            <person name="Sisk P."/>
            <person name="Sykes S."/>
            <person name="Wortman J."/>
            <person name="Nusbaum C."/>
            <person name="Birren B."/>
        </authorList>
    </citation>
    <scope>NUCLEOTIDE SEQUENCE [LARGE SCALE GENOMIC DNA]</scope>
    <source>
        <strain evidence="9 10">VS20</strain>
    </source>
</reference>
<dbReference type="SMART" id="SM00248">
    <property type="entry name" value="ANK"/>
    <property type="match status" value="13"/>
</dbReference>
<feature type="binding site" evidence="6">
    <location>
        <position position="665"/>
    </location>
    <ligand>
        <name>ATP</name>
        <dbReference type="ChEBI" id="CHEBI:30616"/>
    </ligand>
</feature>
<dbReference type="VEuPathDB" id="FungiDB:SDRG_15505"/>